<protein>
    <submittedName>
        <fullName evidence="1">Uncharacterized protein</fullName>
    </submittedName>
</protein>
<comment type="caution">
    <text evidence="1">The sequence shown here is derived from an EMBL/GenBank/DDBJ whole genome shotgun (WGS) entry which is preliminary data.</text>
</comment>
<gene>
    <name evidence="1" type="ORF">RBATCC27255_00112</name>
</gene>
<dbReference type="AlphaFoldDB" id="A0A2N0V0S2"/>
<dbReference type="Proteomes" id="UP000233425">
    <property type="component" value="Unassembled WGS sequence"/>
</dbReference>
<dbReference type="RefSeq" id="WP_101028273.1">
    <property type="nucleotide sequence ID" value="NZ_CABMMZ010000013.1"/>
</dbReference>
<evidence type="ECO:0000313" key="1">
    <source>
        <dbReference type="EMBL" id="PKD32798.1"/>
    </source>
</evidence>
<evidence type="ECO:0000313" key="2">
    <source>
        <dbReference type="Proteomes" id="UP000233425"/>
    </source>
</evidence>
<proteinExistence type="predicted"/>
<accession>A0A2N0V0S2</accession>
<reference evidence="1" key="1">
    <citation type="journal article" date="2018" name="Environ. Microbiol.">
        <title>Sporulation capability and amylosome conservation among diverse human colonic and rumen isolates of the keystone starch-degrader Ruminococcus bromii.</title>
        <authorList>
            <person name="Mukhopadhya I."/>
            <person name="Morais S."/>
            <person name="Laverde-Gomez J."/>
            <person name="Sheridan P.O."/>
            <person name="Walker A.W."/>
            <person name="Kelly W."/>
            <person name="Klieve A.V."/>
            <person name="Ouwerkerk D."/>
            <person name="Duncan S.H."/>
            <person name="Louis P."/>
            <person name="Koropatkin N."/>
            <person name="Cockburn D."/>
            <person name="Kibler R."/>
            <person name="Cooper P.J."/>
            <person name="Sandoval C."/>
            <person name="Crost E."/>
            <person name="Juge N."/>
            <person name="Bayer E.A."/>
            <person name="Flint H.J."/>
        </authorList>
    </citation>
    <scope>NUCLEOTIDE SEQUENCE [LARGE SCALE GENOMIC DNA]</scope>
    <source>
        <strain evidence="1">ATCC 27255</strain>
    </source>
</reference>
<sequence>MKKTKVHGYRHKTTEELVKAIDECTSLSQLFALIQHEHITIQMLTRPGASNLAPKILSPKEITGNRDTPFERLQRQVRESVLEDERRLKQSKLIAECERLSKLNKNDKIK</sequence>
<organism evidence="1 2">
    <name type="scientific">Ruminococcus bromii</name>
    <dbReference type="NCBI Taxonomy" id="40518"/>
    <lineage>
        <taxon>Bacteria</taxon>
        <taxon>Bacillati</taxon>
        <taxon>Bacillota</taxon>
        <taxon>Clostridia</taxon>
        <taxon>Eubacteriales</taxon>
        <taxon>Oscillospiraceae</taxon>
        <taxon>Ruminococcus</taxon>
    </lineage>
</organism>
<name>A0A2N0V0S2_9FIRM</name>
<keyword evidence="2" id="KW-1185">Reference proteome</keyword>
<dbReference type="EMBL" id="NNSR01000013">
    <property type="protein sequence ID" value="PKD32798.1"/>
    <property type="molecule type" value="Genomic_DNA"/>
</dbReference>